<reference evidence="2" key="1">
    <citation type="submission" date="2019-04" db="EMBL/GenBank/DDBJ databases">
        <title>Friends and foes A comparative genomics study of 23 Aspergillus species from section Flavi.</title>
        <authorList>
            <consortium name="DOE Joint Genome Institute"/>
            <person name="Kjaerbolling I."/>
            <person name="Vesth T."/>
            <person name="Frisvad J.C."/>
            <person name="Nybo J.L."/>
            <person name="Theobald S."/>
            <person name="Kildgaard S."/>
            <person name="Isbrandt T."/>
            <person name="Kuo A."/>
            <person name="Sato A."/>
            <person name="Lyhne E.K."/>
            <person name="Kogle M.E."/>
            <person name="Wiebenga A."/>
            <person name="Kun R.S."/>
            <person name="Lubbers R.J."/>
            <person name="Makela M.R."/>
            <person name="Barry K."/>
            <person name="Chovatia M."/>
            <person name="Clum A."/>
            <person name="Daum C."/>
            <person name="Haridas S."/>
            <person name="He G."/>
            <person name="LaButti K."/>
            <person name="Lipzen A."/>
            <person name="Mondo S."/>
            <person name="Riley R."/>
            <person name="Salamov A."/>
            <person name="Simmons B.A."/>
            <person name="Magnuson J.K."/>
            <person name="Henrissat B."/>
            <person name="Mortensen U.H."/>
            <person name="Larsen T.O."/>
            <person name="Devries R.P."/>
            <person name="Grigoriev I.V."/>
            <person name="Machida M."/>
            <person name="Baker S.E."/>
            <person name="Andersen M.R."/>
        </authorList>
    </citation>
    <scope>NUCLEOTIDE SEQUENCE [LARGE SCALE GENOMIC DNA]</scope>
    <source>
        <strain evidence="2">CBS 121.62</strain>
    </source>
</reference>
<organism evidence="2">
    <name type="scientific">Aspergillus flavus</name>
    <dbReference type="NCBI Taxonomy" id="5059"/>
    <lineage>
        <taxon>Eukaryota</taxon>
        <taxon>Fungi</taxon>
        <taxon>Dikarya</taxon>
        <taxon>Ascomycota</taxon>
        <taxon>Pezizomycotina</taxon>
        <taxon>Eurotiomycetes</taxon>
        <taxon>Eurotiomycetidae</taxon>
        <taxon>Eurotiales</taxon>
        <taxon>Aspergillaceae</taxon>
        <taxon>Aspergillus</taxon>
        <taxon>Aspergillus subgen. Circumdati</taxon>
    </lineage>
</organism>
<dbReference type="Proteomes" id="UP000325434">
    <property type="component" value="Unassembled WGS sequence"/>
</dbReference>
<evidence type="ECO:0000313" key="2">
    <source>
        <dbReference type="EMBL" id="KAB8248269.1"/>
    </source>
</evidence>
<evidence type="ECO:0000256" key="1">
    <source>
        <dbReference type="SAM" id="Phobius"/>
    </source>
</evidence>
<gene>
    <name evidence="2" type="ORF">BDV35DRAFT_348219</name>
</gene>
<keyword evidence="1" id="KW-0812">Transmembrane</keyword>
<dbReference type="EMBL" id="ML734581">
    <property type="protein sequence ID" value="KAB8248269.1"/>
    <property type="molecule type" value="Genomic_DNA"/>
</dbReference>
<dbReference type="AlphaFoldDB" id="A0A5N6H428"/>
<sequence length="71" mass="7871">MRHGPHGFGCRRVSSVPRYGEMLSCAPLLCSGVLSMIVSLGWLLVGLGFNSCGFLYLFLLFQVLLYSVLRM</sequence>
<name>A0A5N6H428_ASPFL</name>
<proteinExistence type="predicted"/>
<accession>A0A5N6H428</accession>
<feature type="transmembrane region" description="Helical" evidence="1">
    <location>
        <begin position="48"/>
        <end position="69"/>
    </location>
</feature>
<keyword evidence="1" id="KW-1133">Transmembrane helix</keyword>
<feature type="transmembrane region" description="Helical" evidence="1">
    <location>
        <begin position="21"/>
        <end position="42"/>
    </location>
</feature>
<keyword evidence="1" id="KW-0472">Membrane</keyword>
<protein>
    <submittedName>
        <fullName evidence="2">Uncharacterized protein</fullName>
    </submittedName>
</protein>